<keyword evidence="7" id="KW-1185">Reference proteome</keyword>
<dbReference type="Proteomes" id="UP000765509">
    <property type="component" value="Unassembled WGS sequence"/>
</dbReference>
<accession>A0A9Q3H6L6</accession>
<sequence length="431" mass="48375">MSTPSQPLCIWMINICIKRNSDITSKIHNSHLDSWMILWQNQHSIFLYLPNHQHAIGSLPGTLFKTLIPFLGAPQNFMQCGPGGAWIENCQSNPTQTLFVEGVFMTDPNDPCSSQKPNQELMFFTCYIISQYTATHHAINGLLSSCQQCLTGTPINNTIYELLGIISFITQPQSSDQDNWSPFILSSVPKGTNDILHFALRHLSLHHAKTTHLKSLPTISNHYELLPLVPRMQQEYYTLYKEFLSSKSKGPAETFRNINKLRICCNHHITLNRIADADLEDHKGMSTQDNSSTITQTIVDVEKCIMISKIEHLLKSLLKNKQSNCGPTKSVFYTQWTQFLNLIGIALAYHSIFSAQIDGTITTGAQEKALENFFNNPECEVLIASIAASGTGLNIACANIVYLMVMGHPEFYCDFWTLTSTFPGAQLEPSH</sequence>
<dbReference type="InterPro" id="IPR038718">
    <property type="entry name" value="SNF2-like_sf"/>
</dbReference>
<evidence type="ECO:0000256" key="1">
    <source>
        <dbReference type="ARBA" id="ARBA00022741"/>
    </source>
</evidence>
<dbReference type="GO" id="GO:0005524">
    <property type="term" value="F:ATP binding"/>
    <property type="evidence" value="ECO:0007669"/>
    <property type="project" value="UniProtKB-KW"/>
</dbReference>
<dbReference type="PANTHER" id="PTHR45626">
    <property type="entry name" value="TRANSCRIPTION TERMINATION FACTOR 2-RELATED"/>
    <property type="match status" value="1"/>
</dbReference>
<dbReference type="InterPro" id="IPR001650">
    <property type="entry name" value="Helicase_C-like"/>
</dbReference>
<evidence type="ECO:0000313" key="6">
    <source>
        <dbReference type="EMBL" id="MBW0493226.1"/>
    </source>
</evidence>
<dbReference type="InterPro" id="IPR000330">
    <property type="entry name" value="SNF2_N"/>
</dbReference>
<keyword evidence="1" id="KW-0547">Nucleotide-binding</keyword>
<keyword evidence="2" id="KW-0378">Hydrolase</keyword>
<dbReference type="Pfam" id="PF00271">
    <property type="entry name" value="Helicase_C"/>
    <property type="match status" value="1"/>
</dbReference>
<dbReference type="Gene3D" id="3.40.50.10810">
    <property type="entry name" value="Tandem AAA-ATPase domain"/>
    <property type="match status" value="1"/>
</dbReference>
<evidence type="ECO:0000313" key="7">
    <source>
        <dbReference type="Proteomes" id="UP000765509"/>
    </source>
</evidence>
<dbReference type="SUPFAM" id="SSF52540">
    <property type="entry name" value="P-loop containing nucleoside triphosphate hydrolases"/>
    <property type="match status" value="1"/>
</dbReference>
<dbReference type="InterPro" id="IPR027417">
    <property type="entry name" value="P-loop_NTPase"/>
</dbReference>
<dbReference type="CDD" id="cd18793">
    <property type="entry name" value="SF2_C_SNF"/>
    <property type="match status" value="1"/>
</dbReference>
<name>A0A9Q3H6L6_9BASI</name>
<dbReference type="EMBL" id="AVOT02011968">
    <property type="protein sequence ID" value="MBW0493226.1"/>
    <property type="molecule type" value="Genomic_DNA"/>
</dbReference>
<keyword evidence="3" id="KW-0067">ATP-binding</keyword>
<gene>
    <name evidence="6" type="ORF">O181_032941</name>
</gene>
<organism evidence="6 7">
    <name type="scientific">Austropuccinia psidii MF-1</name>
    <dbReference type="NCBI Taxonomy" id="1389203"/>
    <lineage>
        <taxon>Eukaryota</taxon>
        <taxon>Fungi</taxon>
        <taxon>Dikarya</taxon>
        <taxon>Basidiomycota</taxon>
        <taxon>Pucciniomycotina</taxon>
        <taxon>Pucciniomycetes</taxon>
        <taxon>Pucciniales</taxon>
        <taxon>Sphaerophragmiaceae</taxon>
        <taxon>Austropuccinia</taxon>
    </lineage>
</organism>
<evidence type="ECO:0000259" key="5">
    <source>
        <dbReference type="Pfam" id="PF00271"/>
    </source>
</evidence>
<feature type="domain" description="SNF2 N-terminal" evidence="4">
    <location>
        <begin position="135"/>
        <end position="268"/>
    </location>
</feature>
<protein>
    <recommendedName>
        <fullName evidence="8">Helicase C-terminal domain-containing protein</fullName>
    </recommendedName>
</protein>
<evidence type="ECO:0000256" key="2">
    <source>
        <dbReference type="ARBA" id="ARBA00022801"/>
    </source>
</evidence>
<dbReference type="GO" id="GO:0005634">
    <property type="term" value="C:nucleus"/>
    <property type="evidence" value="ECO:0007669"/>
    <property type="project" value="TreeGrafter"/>
</dbReference>
<evidence type="ECO:0000256" key="3">
    <source>
        <dbReference type="ARBA" id="ARBA00022840"/>
    </source>
</evidence>
<proteinExistence type="predicted"/>
<dbReference type="InterPro" id="IPR049730">
    <property type="entry name" value="SNF2/RAD54-like_C"/>
</dbReference>
<evidence type="ECO:0000259" key="4">
    <source>
        <dbReference type="Pfam" id="PF00176"/>
    </source>
</evidence>
<evidence type="ECO:0008006" key="8">
    <source>
        <dbReference type="Google" id="ProtNLM"/>
    </source>
</evidence>
<dbReference type="InterPro" id="IPR050628">
    <property type="entry name" value="SNF2_RAD54_helicase_TF"/>
</dbReference>
<dbReference type="GO" id="GO:0006281">
    <property type="term" value="P:DNA repair"/>
    <property type="evidence" value="ECO:0007669"/>
    <property type="project" value="TreeGrafter"/>
</dbReference>
<feature type="domain" description="Helicase C-terminal" evidence="5">
    <location>
        <begin position="310"/>
        <end position="403"/>
    </location>
</feature>
<dbReference type="Pfam" id="PF00176">
    <property type="entry name" value="SNF2-rel_dom"/>
    <property type="match status" value="1"/>
</dbReference>
<dbReference type="GO" id="GO:0016787">
    <property type="term" value="F:hydrolase activity"/>
    <property type="evidence" value="ECO:0007669"/>
    <property type="project" value="UniProtKB-KW"/>
</dbReference>
<dbReference type="Gene3D" id="3.40.50.300">
    <property type="entry name" value="P-loop containing nucleotide triphosphate hydrolases"/>
    <property type="match status" value="1"/>
</dbReference>
<dbReference type="GO" id="GO:0008094">
    <property type="term" value="F:ATP-dependent activity, acting on DNA"/>
    <property type="evidence" value="ECO:0007669"/>
    <property type="project" value="TreeGrafter"/>
</dbReference>
<comment type="caution">
    <text evidence="6">The sequence shown here is derived from an EMBL/GenBank/DDBJ whole genome shotgun (WGS) entry which is preliminary data.</text>
</comment>
<dbReference type="AlphaFoldDB" id="A0A9Q3H6L6"/>
<dbReference type="OrthoDB" id="2505291at2759"/>
<reference evidence="6" key="1">
    <citation type="submission" date="2021-03" db="EMBL/GenBank/DDBJ databases">
        <title>Draft genome sequence of rust myrtle Austropuccinia psidii MF-1, a brazilian biotype.</title>
        <authorList>
            <person name="Quecine M.C."/>
            <person name="Pachon D.M.R."/>
            <person name="Bonatelli M.L."/>
            <person name="Correr F.H."/>
            <person name="Franceschini L.M."/>
            <person name="Leite T.F."/>
            <person name="Margarido G.R.A."/>
            <person name="Almeida C.A."/>
            <person name="Ferrarezi J.A."/>
            <person name="Labate C.A."/>
        </authorList>
    </citation>
    <scope>NUCLEOTIDE SEQUENCE</scope>
    <source>
        <strain evidence="6">MF-1</strain>
    </source>
</reference>
<dbReference type="PANTHER" id="PTHR45626:SF22">
    <property type="entry name" value="DNA REPAIR PROTEIN RAD5"/>
    <property type="match status" value="1"/>
</dbReference>